<name>A0A3N4RHJ2_9ACTN</name>
<dbReference type="PANTHER" id="PTHR39639">
    <property type="entry name" value="CHROMOSOME 16, WHOLE GENOME SHOTGUN SEQUENCE"/>
    <property type="match status" value="1"/>
</dbReference>
<evidence type="ECO:0000313" key="2">
    <source>
        <dbReference type="EMBL" id="RPE32888.1"/>
    </source>
</evidence>
<dbReference type="EMBL" id="RKQG01000001">
    <property type="protein sequence ID" value="RPE32888.1"/>
    <property type="molecule type" value="Genomic_DNA"/>
</dbReference>
<dbReference type="InterPro" id="IPR004919">
    <property type="entry name" value="GmrSD_N"/>
</dbReference>
<dbReference type="AlphaFoldDB" id="A0A3N4RHJ2"/>
<dbReference type="Pfam" id="PF03235">
    <property type="entry name" value="GmrSD_N"/>
    <property type="match status" value="1"/>
</dbReference>
<evidence type="ECO:0000259" key="1">
    <source>
        <dbReference type="Pfam" id="PF03235"/>
    </source>
</evidence>
<proteinExistence type="predicted"/>
<reference evidence="2 3" key="1">
    <citation type="submission" date="2018-11" db="EMBL/GenBank/DDBJ databases">
        <title>Sequencing the genomes of 1000 actinobacteria strains.</title>
        <authorList>
            <person name="Klenk H.-P."/>
        </authorList>
    </citation>
    <scope>NUCLEOTIDE SEQUENCE [LARGE SCALE GENOMIC DNA]</scope>
    <source>
        <strain evidence="2 3">DSM 44781</strain>
    </source>
</reference>
<organism evidence="2 3">
    <name type="scientific">Kitasatospora cineracea</name>
    <dbReference type="NCBI Taxonomy" id="88074"/>
    <lineage>
        <taxon>Bacteria</taxon>
        <taxon>Bacillati</taxon>
        <taxon>Actinomycetota</taxon>
        <taxon>Actinomycetes</taxon>
        <taxon>Kitasatosporales</taxon>
        <taxon>Streptomycetaceae</taxon>
        <taxon>Kitasatospora</taxon>
    </lineage>
</organism>
<dbReference type="Proteomes" id="UP000266906">
    <property type="component" value="Unassembled WGS sequence"/>
</dbReference>
<protein>
    <submittedName>
        <fullName evidence="2">Uncharacterized protein DUF262</fullName>
    </submittedName>
</protein>
<gene>
    <name evidence="2" type="ORF">EDD38_1157</name>
</gene>
<comment type="caution">
    <text evidence="2">The sequence shown here is derived from an EMBL/GenBank/DDBJ whole genome shotgun (WGS) entry which is preliminary data.</text>
</comment>
<feature type="domain" description="GmrSD restriction endonucleases N-terminal" evidence="1">
    <location>
        <begin position="90"/>
        <end position="227"/>
    </location>
</feature>
<dbReference type="InterPro" id="IPR036086">
    <property type="entry name" value="ParB/Sulfiredoxin_sf"/>
</dbReference>
<dbReference type="SUPFAM" id="SSF110849">
    <property type="entry name" value="ParB/Sulfiredoxin"/>
    <property type="match status" value="1"/>
</dbReference>
<sequence>MSPLPRQSEENDDWALTLDLDAPSDTVPQGRVQLLPGERLPLDSVGSGLAHLDSEDPIRRGQSDFRIVTEQARYQVAQIPDLVASDEWNLNPDFQRRHRWDNAKRSRLIESIMLNVPIPPIFLYEAELSRFEVMDGLQRLTAISEFYRDTFVLEGLEYFPDLNGKSFSALDEVDRRGIGRRYLSAVILLHETGKSPEEANLLKQLVFERINSGGIDLTPQESRNALLPGAMNTLCLLLAENPNFRRLWGIAPSEEAIAEGVLYPTTPEKSPLYRSMYDVELVLRFFAYRQRLAGISGRPRNLRGFLDAYLQAANHYKKDLLSDLRSLFENTAQLVEQVLGYRAFWLFRQRRGVWQWIEEPAVVAYEPIMLAFSQRLDRAEDLVFKRNEIRGALEEFYKSFGDKIDGRKVNTKDLEARNSLYLEFLDSILGN</sequence>
<dbReference type="RefSeq" id="WP_162871533.1">
    <property type="nucleotide sequence ID" value="NZ_RKQG01000001.1"/>
</dbReference>
<keyword evidence="3" id="KW-1185">Reference proteome</keyword>
<dbReference type="PANTHER" id="PTHR39639:SF1">
    <property type="entry name" value="DUF262 DOMAIN-CONTAINING PROTEIN"/>
    <property type="match status" value="1"/>
</dbReference>
<evidence type="ECO:0000313" key="3">
    <source>
        <dbReference type="Proteomes" id="UP000266906"/>
    </source>
</evidence>
<accession>A0A3N4RHJ2</accession>